<comment type="caution">
    <text evidence="5">The sequence shown here is derived from an EMBL/GenBank/DDBJ whole genome shotgun (WGS) entry which is preliminary data.</text>
</comment>
<protein>
    <submittedName>
        <fullName evidence="5">ABC transporter ATP-binding protein</fullName>
    </submittedName>
</protein>
<dbReference type="InterPro" id="IPR017871">
    <property type="entry name" value="ABC_transporter-like_CS"/>
</dbReference>
<dbReference type="InterPro" id="IPR003439">
    <property type="entry name" value="ABC_transporter-like_ATP-bd"/>
</dbReference>
<dbReference type="RefSeq" id="WP_256610816.1">
    <property type="nucleotide sequence ID" value="NZ_JANIBM010000010.1"/>
</dbReference>
<sequence>MTQPIIKLEHITKSYGHGDGAVNVLQDLNLSIQQGEFTCIWGASGSGKSTLLNLMGLLDRPDQGRIAIKNAEVLGLNDNRLADFRSRHLGFIFQSFNLVPVLSAQENTMLPLQIRGEADDTARRRARDLLAELGLERHLHKRPDEMSGGQRQRVAIARALIGDPDIVLADEPTANLDSANSDAIILLMQKLNQKRKVTFVFATHDTHLLSYAARSIQVRDGRIVDDRHNTYLKEAS</sequence>
<dbReference type="SMART" id="SM00382">
    <property type="entry name" value="AAA"/>
    <property type="match status" value="1"/>
</dbReference>
<proteinExistence type="predicted"/>
<evidence type="ECO:0000256" key="2">
    <source>
        <dbReference type="ARBA" id="ARBA00022741"/>
    </source>
</evidence>
<dbReference type="InterPro" id="IPR015854">
    <property type="entry name" value="ABC_transpr_LolD-like"/>
</dbReference>
<dbReference type="GO" id="GO:0005524">
    <property type="term" value="F:ATP binding"/>
    <property type="evidence" value="ECO:0007669"/>
    <property type="project" value="UniProtKB-KW"/>
</dbReference>
<accession>A0ABT1UHN0</accession>
<gene>
    <name evidence="5" type="ORF">NP603_10435</name>
</gene>
<evidence type="ECO:0000256" key="1">
    <source>
        <dbReference type="ARBA" id="ARBA00022448"/>
    </source>
</evidence>
<keyword evidence="1" id="KW-0813">Transport</keyword>
<dbReference type="SUPFAM" id="SSF52540">
    <property type="entry name" value="P-loop containing nucleoside triphosphate hydrolases"/>
    <property type="match status" value="1"/>
</dbReference>
<evidence type="ECO:0000313" key="5">
    <source>
        <dbReference type="EMBL" id="MCQ8181526.1"/>
    </source>
</evidence>
<dbReference type="Proteomes" id="UP001524569">
    <property type="component" value="Unassembled WGS sequence"/>
</dbReference>
<dbReference type="Pfam" id="PF00005">
    <property type="entry name" value="ABC_tran"/>
    <property type="match status" value="1"/>
</dbReference>
<keyword evidence="2" id="KW-0547">Nucleotide-binding</keyword>
<name>A0ABT1UHN0_9GAMM</name>
<evidence type="ECO:0000256" key="3">
    <source>
        <dbReference type="ARBA" id="ARBA00022840"/>
    </source>
</evidence>
<reference evidence="5 6" key="1">
    <citation type="submission" date="2022-07" db="EMBL/GenBank/DDBJ databases">
        <title>Methylomonas rivi sp. nov., Methylomonas rosea sp. nov., Methylomonas aureus sp. nov. and Methylomonas subterranea sp. nov., four novel methanotrophs isolated from a freshwater creek and the deep terrestrial subsurface.</title>
        <authorList>
            <person name="Abin C."/>
            <person name="Sankaranarayanan K."/>
            <person name="Garner C."/>
            <person name="Sindelar R."/>
            <person name="Kotary K."/>
            <person name="Garner R."/>
            <person name="Barclay S."/>
            <person name="Lawson P."/>
            <person name="Krumholz L."/>
        </authorList>
    </citation>
    <scope>NUCLEOTIDE SEQUENCE [LARGE SCALE GENOMIC DNA]</scope>
    <source>
        <strain evidence="5 6">SURF-1</strain>
    </source>
</reference>
<dbReference type="Gene3D" id="3.40.50.300">
    <property type="entry name" value="P-loop containing nucleotide triphosphate hydrolases"/>
    <property type="match status" value="1"/>
</dbReference>
<dbReference type="InterPro" id="IPR003593">
    <property type="entry name" value="AAA+_ATPase"/>
</dbReference>
<dbReference type="CDD" id="cd03255">
    <property type="entry name" value="ABC_MJ0796_LolCDE_FtsE"/>
    <property type="match status" value="1"/>
</dbReference>
<dbReference type="PROSITE" id="PS00211">
    <property type="entry name" value="ABC_TRANSPORTER_1"/>
    <property type="match status" value="1"/>
</dbReference>
<dbReference type="PROSITE" id="PS50893">
    <property type="entry name" value="ABC_TRANSPORTER_2"/>
    <property type="match status" value="1"/>
</dbReference>
<keyword evidence="6" id="KW-1185">Reference proteome</keyword>
<evidence type="ECO:0000313" key="6">
    <source>
        <dbReference type="Proteomes" id="UP001524569"/>
    </source>
</evidence>
<dbReference type="PANTHER" id="PTHR24220">
    <property type="entry name" value="IMPORT ATP-BINDING PROTEIN"/>
    <property type="match status" value="1"/>
</dbReference>
<feature type="domain" description="ABC transporter" evidence="4">
    <location>
        <begin position="6"/>
        <end position="236"/>
    </location>
</feature>
<organism evidence="5 6">
    <name type="scientific">Methylomonas aurea</name>
    <dbReference type="NCBI Taxonomy" id="2952224"/>
    <lineage>
        <taxon>Bacteria</taxon>
        <taxon>Pseudomonadati</taxon>
        <taxon>Pseudomonadota</taxon>
        <taxon>Gammaproteobacteria</taxon>
        <taxon>Methylococcales</taxon>
        <taxon>Methylococcaceae</taxon>
        <taxon>Methylomonas</taxon>
    </lineage>
</organism>
<evidence type="ECO:0000259" key="4">
    <source>
        <dbReference type="PROSITE" id="PS50893"/>
    </source>
</evidence>
<dbReference type="InterPro" id="IPR017911">
    <property type="entry name" value="MacB-like_ATP-bd"/>
</dbReference>
<dbReference type="InterPro" id="IPR027417">
    <property type="entry name" value="P-loop_NTPase"/>
</dbReference>
<dbReference type="PANTHER" id="PTHR24220:SF86">
    <property type="entry name" value="ABC TRANSPORTER ABCH.1"/>
    <property type="match status" value="1"/>
</dbReference>
<dbReference type="EMBL" id="JANIBM010000010">
    <property type="protein sequence ID" value="MCQ8181526.1"/>
    <property type="molecule type" value="Genomic_DNA"/>
</dbReference>
<keyword evidence="3 5" id="KW-0067">ATP-binding</keyword>